<proteinExistence type="predicted"/>
<dbReference type="AlphaFoldDB" id="A0AAT9HS00"/>
<accession>A0AAT9HS00</accession>
<sequence length="53" mass="5753">MRVPLSWLREYVDLPATQTGRDVQAKLISAGLEVETVEHLGADLKGPSSSARC</sequence>
<gene>
    <name evidence="1" type="ORF">SHKM778_64210</name>
</gene>
<dbReference type="EMBL" id="AP035768">
    <property type="protein sequence ID" value="BFO20033.1"/>
    <property type="molecule type" value="Genomic_DNA"/>
</dbReference>
<protein>
    <recommendedName>
        <fullName evidence="2">tRNA-binding domain-containing protein</fullName>
    </recommendedName>
</protein>
<evidence type="ECO:0000313" key="1">
    <source>
        <dbReference type="EMBL" id="BFO20033.1"/>
    </source>
</evidence>
<reference evidence="1" key="1">
    <citation type="submission" date="2024-06" db="EMBL/GenBank/DDBJ databases">
        <authorList>
            <consortium name="consrtm"/>
            <person name="Uemura M."/>
            <person name="Terahara T."/>
        </authorList>
    </citation>
    <scope>NUCLEOTIDE SEQUENCE</scope>
    <source>
        <strain evidence="1">KM77-8</strain>
    </source>
</reference>
<reference evidence="1" key="2">
    <citation type="submission" date="2024-07" db="EMBL/GenBank/DDBJ databases">
        <title>Streptomyces haneummycinica sp. nov., a new antibiotic-producing actinobacterium isolated from marine sediment.</title>
        <authorList>
            <person name="Uemura M."/>
            <person name="Hamada M."/>
            <person name="Hirano S."/>
            <person name="Kobayashi K."/>
            <person name="Ohshiro T."/>
            <person name="Kobayashi T."/>
            <person name="Terahara T."/>
        </authorList>
    </citation>
    <scope>NUCLEOTIDE SEQUENCE</scope>
    <source>
        <strain evidence="1">KM77-8</strain>
    </source>
</reference>
<name>A0AAT9HS00_9ACTN</name>
<organism evidence="1">
    <name type="scientific">Streptomyces haneummycinicus</name>
    <dbReference type="NCBI Taxonomy" id="3074435"/>
    <lineage>
        <taxon>Bacteria</taxon>
        <taxon>Bacillati</taxon>
        <taxon>Actinomycetota</taxon>
        <taxon>Actinomycetes</taxon>
        <taxon>Kitasatosporales</taxon>
        <taxon>Streptomycetaceae</taxon>
        <taxon>Streptomyces</taxon>
    </lineage>
</organism>
<evidence type="ECO:0008006" key="2">
    <source>
        <dbReference type="Google" id="ProtNLM"/>
    </source>
</evidence>
<dbReference type="Gene3D" id="3.30.56.10">
    <property type="match status" value="1"/>
</dbReference>